<gene>
    <name evidence="9" type="ORF">CUNI_LOCUS6126</name>
</gene>
<reference evidence="9" key="1">
    <citation type="submission" date="2021-04" db="EMBL/GenBank/DDBJ databases">
        <authorList>
            <consortium name="Molecular Ecology Group"/>
        </authorList>
    </citation>
    <scope>NUCLEOTIDE SEQUENCE</scope>
</reference>
<feature type="chain" id="PRO_5035961627" evidence="5">
    <location>
        <begin position="25"/>
        <end position="465"/>
    </location>
</feature>
<dbReference type="Proteomes" id="UP000678393">
    <property type="component" value="Unassembled WGS sequence"/>
</dbReference>
<evidence type="ECO:0000259" key="8">
    <source>
        <dbReference type="Pfam" id="PF02932"/>
    </source>
</evidence>
<keyword evidence="5" id="KW-0407">Ion channel</keyword>
<dbReference type="InterPro" id="IPR036719">
    <property type="entry name" value="Neuro-gated_channel_TM_sf"/>
</dbReference>
<dbReference type="SUPFAM" id="SSF90112">
    <property type="entry name" value="Neurotransmitter-gated ion-channel transmembrane pore"/>
    <property type="match status" value="1"/>
</dbReference>
<dbReference type="SUPFAM" id="SSF63712">
    <property type="entry name" value="Nicotinic receptor ligand binding domain-like"/>
    <property type="match status" value="1"/>
</dbReference>
<dbReference type="InterPro" id="IPR038050">
    <property type="entry name" value="Neuro_actylchol_rec"/>
</dbReference>
<keyword evidence="4 5" id="KW-0472">Membrane</keyword>
<dbReference type="PROSITE" id="PS00236">
    <property type="entry name" value="NEUROTR_ION_CHANNEL"/>
    <property type="match status" value="1"/>
</dbReference>
<dbReference type="Gene3D" id="1.20.58.390">
    <property type="entry name" value="Neurotransmitter-gated ion-channel transmembrane domain"/>
    <property type="match status" value="1"/>
</dbReference>
<sequence>METISEFVSVLCSLLLATAGVCLAYSTTTPETFVADNATVAHSQAGTELMVDAYQNLRDILSKQLSNSYPVPPKFYSSTYTIYASFEPLQIITLDEVLQSISMSSAITLTWRDPKVRWDPREFEGIMSIKLPSSYFWLPTLIIPETTVEEGAPLIPDAVDVTFQGDIQVMMPTITTTLCNLDLTYFPFDDQNCTLAMMESEFYNMTPYTVTLGDMSRYFGTNAAWKLVSYKCYPQISIESTPPFSFVSCHVEIKRRSAFYVINLIGPMGMTSLMTLLAFCVPADGGEKVSFIVSMFMSTSVFYNYIINITPRSMQNLPRVNILLVAIAVQIIFATAAIVFVLVRYSKTKERQKHHQSPNFPRQDKHSDDRGQTLNLKSELGNRTSPLSHQTATDKGYADGGRPEDDLKKPAEKSTAPPNTRNEATIVAKDVSRSARMLSCDQLDILFFCVMCVLTGLLYLITFFV</sequence>
<feature type="transmembrane region" description="Helical" evidence="5">
    <location>
        <begin position="258"/>
        <end position="279"/>
    </location>
</feature>
<feature type="region of interest" description="Disordered" evidence="6">
    <location>
        <begin position="351"/>
        <end position="424"/>
    </location>
</feature>
<dbReference type="GO" id="GO:0004888">
    <property type="term" value="F:transmembrane signaling receptor activity"/>
    <property type="evidence" value="ECO:0007669"/>
    <property type="project" value="InterPro"/>
</dbReference>
<dbReference type="CDD" id="cd19051">
    <property type="entry name" value="LGIC_TM_cation"/>
    <property type="match status" value="1"/>
</dbReference>
<evidence type="ECO:0000256" key="3">
    <source>
        <dbReference type="ARBA" id="ARBA00022989"/>
    </source>
</evidence>
<dbReference type="OrthoDB" id="6152746at2759"/>
<evidence type="ECO:0000259" key="7">
    <source>
        <dbReference type="Pfam" id="PF02931"/>
    </source>
</evidence>
<comment type="subcellular location">
    <subcellularLocation>
        <location evidence="1">Membrane</location>
        <topology evidence="1">Multi-pass membrane protein</topology>
    </subcellularLocation>
</comment>
<dbReference type="PRINTS" id="PR00252">
    <property type="entry name" value="NRIONCHANNEL"/>
</dbReference>
<feature type="signal peptide" evidence="5">
    <location>
        <begin position="1"/>
        <end position="24"/>
    </location>
</feature>
<feature type="domain" description="Neurotransmitter-gated ion-channel transmembrane" evidence="8">
    <location>
        <begin position="265"/>
        <end position="365"/>
    </location>
</feature>
<evidence type="ECO:0000256" key="1">
    <source>
        <dbReference type="ARBA" id="ARBA00004141"/>
    </source>
</evidence>
<dbReference type="EMBL" id="CAJHNH020000924">
    <property type="protein sequence ID" value="CAG5120568.1"/>
    <property type="molecule type" value="Genomic_DNA"/>
</dbReference>
<dbReference type="InterPro" id="IPR018000">
    <property type="entry name" value="Neurotransmitter_ion_chnl_CS"/>
</dbReference>
<evidence type="ECO:0000313" key="10">
    <source>
        <dbReference type="Proteomes" id="UP000678393"/>
    </source>
</evidence>
<keyword evidence="5" id="KW-0406">Ion transport</keyword>
<name>A0A8S3YWG2_9EUPU</name>
<feature type="compositionally biased region" description="Polar residues" evidence="6">
    <location>
        <begin position="372"/>
        <end position="393"/>
    </location>
</feature>
<comment type="caution">
    <text evidence="9">The sequence shown here is derived from an EMBL/GenBank/DDBJ whole genome shotgun (WGS) entry which is preliminary data.</text>
</comment>
<keyword evidence="5" id="KW-0732">Signal</keyword>
<organism evidence="9 10">
    <name type="scientific">Candidula unifasciata</name>
    <dbReference type="NCBI Taxonomy" id="100452"/>
    <lineage>
        <taxon>Eukaryota</taxon>
        <taxon>Metazoa</taxon>
        <taxon>Spiralia</taxon>
        <taxon>Lophotrochozoa</taxon>
        <taxon>Mollusca</taxon>
        <taxon>Gastropoda</taxon>
        <taxon>Heterobranchia</taxon>
        <taxon>Euthyneura</taxon>
        <taxon>Panpulmonata</taxon>
        <taxon>Eupulmonata</taxon>
        <taxon>Stylommatophora</taxon>
        <taxon>Helicina</taxon>
        <taxon>Helicoidea</taxon>
        <taxon>Geomitridae</taxon>
        <taxon>Candidula</taxon>
    </lineage>
</organism>
<proteinExistence type="inferred from homology"/>
<dbReference type="InterPro" id="IPR006202">
    <property type="entry name" value="Neur_chan_lig-bd"/>
</dbReference>
<feature type="compositionally biased region" description="Basic and acidic residues" evidence="6">
    <location>
        <begin position="362"/>
        <end position="371"/>
    </location>
</feature>
<dbReference type="AlphaFoldDB" id="A0A8S3YWG2"/>
<evidence type="ECO:0000256" key="6">
    <source>
        <dbReference type="SAM" id="MobiDB-lite"/>
    </source>
</evidence>
<dbReference type="InterPro" id="IPR006201">
    <property type="entry name" value="Neur_channel"/>
</dbReference>
<accession>A0A8S3YWG2</accession>
<dbReference type="Gene3D" id="2.70.170.10">
    <property type="entry name" value="Neurotransmitter-gated ion-channel ligand-binding domain"/>
    <property type="match status" value="1"/>
</dbReference>
<evidence type="ECO:0000313" key="9">
    <source>
        <dbReference type="EMBL" id="CAG5120568.1"/>
    </source>
</evidence>
<feature type="transmembrane region" description="Helical" evidence="5">
    <location>
        <begin position="291"/>
        <end position="310"/>
    </location>
</feature>
<evidence type="ECO:0000256" key="5">
    <source>
        <dbReference type="RuleBase" id="RU000687"/>
    </source>
</evidence>
<protein>
    <submittedName>
        <fullName evidence="9">Uncharacterized protein</fullName>
    </submittedName>
</protein>
<keyword evidence="2 5" id="KW-0812">Transmembrane</keyword>
<dbReference type="InterPro" id="IPR036734">
    <property type="entry name" value="Neur_chan_lig-bd_sf"/>
</dbReference>
<keyword evidence="3 5" id="KW-1133">Transmembrane helix</keyword>
<evidence type="ECO:0000256" key="2">
    <source>
        <dbReference type="ARBA" id="ARBA00022692"/>
    </source>
</evidence>
<dbReference type="PANTHER" id="PTHR18945">
    <property type="entry name" value="NEUROTRANSMITTER GATED ION CHANNEL"/>
    <property type="match status" value="1"/>
</dbReference>
<feature type="transmembrane region" description="Helical" evidence="5">
    <location>
        <begin position="443"/>
        <end position="464"/>
    </location>
</feature>
<dbReference type="Pfam" id="PF02931">
    <property type="entry name" value="Neur_chan_LBD"/>
    <property type="match status" value="1"/>
</dbReference>
<feature type="transmembrane region" description="Helical" evidence="5">
    <location>
        <begin position="322"/>
        <end position="343"/>
    </location>
</feature>
<comment type="similarity">
    <text evidence="5">Belongs to the ligand-gated ion channel (TC 1.A.9) family.</text>
</comment>
<feature type="compositionally biased region" description="Basic and acidic residues" evidence="6">
    <location>
        <begin position="401"/>
        <end position="412"/>
    </location>
</feature>
<dbReference type="GO" id="GO:0005230">
    <property type="term" value="F:extracellular ligand-gated monoatomic ion channel activity"/>
    <property type="evidence" value="ECO:0007669"/>
    <property type="project" value="InterPro"/>
</dbReference>
<keyword evidence="10" id="KW-1185">Reference proteome</keyword>
<dbReference type="Pfam" id="PF02932">
    <property type="entry name" value="Neur_chan_memb"/>
    <property type="match status" value="1"/>
</dbReference>
<feature type="domain" description="Neurotransmitter-gated ion-channel ligand-binding" evidence="7">
    <location>
        <begin position="70"/>
        <end position="256"/>
    </location>
</feature>
<dbReference type="GO" id="GO:0016020">
    <property type="term" value="C:membrane"/>
    <property type="evidence" value="ECO:0007669"/>
    <property type="project" value="UniProtKB-SubCell"/>
</dbReference>
<keyword evidence="5" id="KW-0813">Transport</keyword>
<dbReference type="CDD" id="cd18989">
    <property type="entry name" value="LGIC_ECD_cation"/>
    <property type="match status" value="1"/>
</dbReference>
<evidence type="ECO:0000256" key="4">
    <source>
        <dbReference type="ARBA" id="ARBA00023136"/>
    </source>
</evidence>
<dbReference type="InterPro" id="IPR006029">
    <property type="entry name" value="Neurotrans-gated_channel_TM"/>
</dbReference>